<gene>
    <name evidence="11" type="ORF">PSYICH_LOCUS12672</name>
</gene>
<reference evidence="11" key="1">
    <citation type="submission" date="2022-01" db="EMBL/GenBank/DDBJ databases">
        <authorList>
            <person name="King R."/>
        </authorList>
    </citation>
    <scope>NUCLEOTIDE SEQUENCE</scope>
</reference>
<accession>A0A9P0GJM9</accession>
<dbReference type="GO" id="GO:0005549">
    <property type="term" value="F:odorant binding"/>
    <property type="evidence" value="ECO:0007669"/>
    <property type="project" value="InterPro"/>
</dbReference>
<evidence type="ECO:0000313" key="12">
    <source>
        <dbReference type="Proteomes" id="UP001153636"/>
    </source>
</evidence>
<evidence type="ECO:0000256" key="9">
    <source>
        <dbReference type="ARBA" id="ARBA00023224"/>
    </source>
</evidence>
<proteinExistence type="inferred from homology"/>
<keyword evidence="4 10" id="KW-0812">Transmembrane</keyword>
<keyword evidence="5 10" id="KW-0552">Olfaction</keyword>
<protein>
    <recommendedName>
        <fullName evidence="10">Odorant receptor</fullName>
    </recommendedName>
</protein>
<keyword evidence="2" id="KW-1003">Cell membrane</keyword>
<dbReference type="PANTHER" id="PTHR21137">
    <property type="entry name" value="ODORANT RECEPTOR"/>
    <property type="match status" value="1"/>
</dbReference>
<evidence type="ECO:0000256" key="6">
    <source>
        <dbReference type="ARBA" id="ARBA00022989"/>
    </source>
</evidence>
<feature type="transmembrane region" description="Helical" evidence="10">
    <location>
        <begin position="185"/>
        <end position="206"/>
    </location>
</feature>
<evidence type="ECO:0000256" key="4">
    <source>
        <dbReference type="ARBA" id="ARBA00022692"/>
    </source>
</evidence>
<feature type="transmembrane region" description="Helical" evidence="10">
    <location>
        <begin position="82"/>
        <end position="100"/>
    </location>
</feature>
<evidence type="ECO:0000256" key="3">
    <source>
        <dbReference type="ARBA" id="ARBA00022606"/>
    </source>
</evidence>
<evidence type="ECO:0000256" key="8">
    <source>
        <dbReference type="ARBA" id="ARBA00023170"/>
    </source>
</evidence>
<evidence type="ECO:0000313" key="11">
    <source>
        <dbReference type="EMBL" id="CAH1112161.1"/>
    </source>
</evidence>
<keyword evidence="9 10" id="KW-0807">Transducer</keyword>
<comment type="similarity">
    <text evidence="10">Belongs to the insect chemoreceptor superfamily. Heteromeric odorant receptor channel (TC 1.A.69) family.</text>
</comment>
<dbReference type="EMBL" id="OV651818">
    <property type="protein sequence ID" value="CAH1112161.1"/>
    <property type="molecule type" value="Genomic_DNA"/>
</dbReference>
<organism evidence="11 12">
    <name type="scientific">Psylliodes chrysocephalus</name>
    <dbReference type="NCBI Taxonomy" id="3402493"/>
    <lineage>
        <taxon>Eukaryota</taxon>
        <taxon>Metazoa</taxon>
        <taxon>Ecdysozoa</taxon>
        <taxon>Arthropoda</taxon>
        <taxon>Hexapoda</taxon>
        <taxon>Insecta</taxon>
        <taxon>Pterygota</taxon>
        <taxon>Neoptera</taxon>
        <taxon>Endopterygota</taxon>
        <taxon>Coleoptera</taxon>
        <taxon>Polyphaga</taxon>
        <taxon>Cucujiformia</taxon>
        <taxon>Chrysomeloidea</taxon>
        <taxon>Chrysomelidae</taxon>
        <taxon>Galerucinae</taxon>
        <taxon>Alticini</taxon>
        <taxon>Psylliodes</taxon>
    </lineage>
</organism>
<dbReference type="OrthoDB" id="6760651at2759"/>
<keyword evidence="8 10" id="KW-0675">Receptor</keyword>
<dbReference type="GO" id="GO:0004984">
    <property type="term" value="F:olfactory receptor activity"/>
    <property type="evidence" value="ECO:0007669"/>
    <property type="project" value="InterPro"/>
</dbReference>
<comment type="subcellular location">
    <subcellularLocation>
        <location evidence="1 10">Cell membrane</location>
        <topology evidence="1 10">Multi-pass membrane protein</topology>
    </subcellularLocation>
</comment>
<dbReference type="PANTHER" id="PTHR21137:SF35">
    <property type="entry name" value="ODORANT RECEPTOR 19A-RELATED"/>
    <property type="match status" value="1"/>
</dbReference>
<dbReference type="Pfam" id="PF02949">
    <property type="entry name" value="7tm_6"/>
    <property type="match status" value="1"/>
</dbReference>
<dbReference type="InterPro" id="IPR004117">
    <property type="entry name" value="7tm6_olfct_rcpt"/>
</dbReference>
<evidence type="ECO:0000256" key="1">
    <source>
        <dbReference type="ARBA" id="ARBA00004651"/>
    </source>
</evidence>
<keyword evidence="3 10" id="KW-0716">Sensory transduction</keyword>
<dbReference type="GO" id="GO:0005886">
    <property type="term" value="C:plasma membrane"/>
    <property type="evidence" value="ECO:0007669"/>
    <property type="project" value="UniProtKB-SubCell"/>
</dbReference>
<keyword evidence="6 10" id="KW-1133">Transmembrane helix</keyword>
<comment type="caution">
    <text evidence="10">Lacks conserved residue(s) required for the propagation of feature annotation.</text>
</comment>
<dbReference type="Proteomes" id="UP001153636">
    <property type="component" value="Chromosome 6"/>
</dbReference>
<dbReference type="GO" id="GO:0007165">
    <property type="term" value="P:signal transduction"/>
    <property type="evidence" value="ECO:0007669"/>
    <property type="project" value="UniProtKB-KW"/>
</dbReference>
<keyword evidence="7 10" id="KW-0472">Membrane</keyword>
<keyword evidence="12" id="KW-1185">Reference proteome</keyword>
<evidence type="ECO:0000256" key="5">
    <source>
        <dbReference type="ARBA" id="ARBA00022725"/>
    </source>
</evidence>
<sequence length="399" mass="46602">MKLTFFMSTYLLLLFTCSNDKLSYYFNIHLKLLNIFGLWTDMRFIGGSLTLTIIYSILAILLFIIAPQFCHVVYMYKARDNVVAFADEFYVSLASVIVVFKDYDMIRKRKIISEMLDTMDSEIMQPSKGQTQKIHKVMSFWKKLFWSLLTFESCFCLCQLITPIIDKIQTGTKNVPLVDCYPFYIYASPVYEIMYIYQSFLLSYLLMHSMLFDTFVTGLMSFCAAECDILFENLMALKLEETEVVYRTKLVKCIKHHEEICRFATNIEKCFSPTILGQYFCSLISACTTMFKLSLAEPMSIEFYKVVVYMDVILIQQFLYCWMGSDVTEKSKQLPLAIYEAFKIDSSKEAKKMIQLFIGKTQKPIVFKTVLFDLSVQQFLQLIRSSFSYYTVLSTLNEK</sequence>
<evidence type="ECO:0000256" key="2">
    <source>
        <dbReference type="ARBA" id="ARBA00022475"/>
    </source>
</evidence>
<evidence type="ECO:0000256" key="10">
    <source>
        <dbReference type="RuleBase" id="RU351113"/>
    </source>
</evidence>
<name>A0A9P0GJM9_9CUCU</name>
<feature type="transmembrane region" description="Helical" evidence="10">
    <location>
        <begin position="144"/>
        <end position="165"/>
    </location>
</feature>
<feature type="transmembrane region" description="Helical" evidence="10">
    <location>
        <begin position="53"/>
        <end position="76"/>
    </location>
</feature>
<dbReference type="AlphaFoldDB" id="A0A9P0GJM9"/>
<evidence type="ECO:0000256" key="7">
    <source>
        <dbReference type="ARBA" id="ARBA00023136"/>
    </source>
</evidence>